<accession>A0A1F8HVW1</accession>
<sequence>MSTLVAKLLFPFSMILALVSGVINPSYIQLGAESLVFDYKTGDSRPLYFLNVKNIGQQKARFDITSNVDWIFMTQEGLDNTKSIQLDVENSVNFVLDIRTDLVANGQQLGEIIIDAVRLEDKTILETQKVSITLNKNFVPTPTPIPSISETPTDTPVSTATEIPLITTQISPVVSVAPTQTPSKTLMPTVRVSPSASVKAEPIKLVSPSASPETGKQTEMPEETKKSIWRIITGWFFKLF</sequence>
<name>A0A1F8HVW1_9BACT</name>
<dbReference type="EMBL" id="MGLG01000002">
    <property type="protein sequence ID" value="OGN41714.1"/>
    <property type="molecule type" value="Genomic_DNA"/>
</dbReference>
<reference evidence="1 2" key="1">
    <citation type="journal article" date="2016" name="Nat. Commun.">
        <title>Thousands of microbial genomes shed light on interconnected biogeochemical processes in an aquifer system.</title>
        <authorList>
            <person name="Anantharaman K."/>
            <person name="Brown C.T."/>
            <person name="Hug L.A."/>
            <person name="Sharon I."/>
            <person name="Castelle C.J."/>
            <person name="Probst A.J."/>
            <person name="Thomas B.C."/>
            <person name="Singh A."/>
            <person name="Wilkins M.J."/>
            <person name="Karaoz U."/>
            <person name="Brodie E.L."/>
            <person name="Williams K.H."/>
            <person name="Hubbard S.S."/>
            <person name="Banfield J.F."/>
        </authorList>
    </citation>
    <scope>NUCLEOTIDE SEQUENCE [LARGE SCALE GENOMIC DNA]</scope>
</reference>
<evidence type="ECO:0000313" key="1">
    <source>
        <dbReference type="EMBL" id="OGN41714.1"/>
    </source>
</evidence>
<organism evidence="1 2">
    <name type="scientific">Candidatus Yanofskybacteria bacterium RIFOXYD1_FULL_42_10</name>
    <dbReference type="NCBI Taxonomy" id="1802718"/>
    <lineage>
        <taxon>Bacteria</taxon>
        <taxon>Candidatus Yanofskyibacteriota</taxon>
    </lineage>
</organism>
<evidence type="ECO:0000313" key="2">
    <source>
        <dbReference type="Proteomes" id="UP000178043"/>
    </source>
</evidence>
<comment type="caution">
    <text evidence="1">The sequence shown here is derived from an EMBL/GenBank/DDBJ whole genome shotgun (WGS) entry which is preliminary data.</text>
</comment>
<dbReference type="Proteomes" id="UP000178043">
    <property type="component" value="Unassembled WGS sequence"/>
</dbReference>
<proteinExistence type="predicted"/>
<dbReference type="AlphaFoldDB" id="A0A1F8HVW1"/>
<gene>
    <name evidence="1" type="ORF">A2606_02750</name>
</gene>
<protein>
    <submittedName>
        <fullName evidence="1">Uncharacterized protein</fullName>
    </submittedName>
</protein>